<evidence type="ECO:0000313" key="21">
    <source>
        <dbReference type="Proteomes" id="UP000281553"/>
    </source>
</evidence>
<dbReference type="Gene3D" id="3.30.342.10">
    <property type="entry name" value="DNA Polymerase, chain B, domain 1"/>
    <property type="match status" value="1"/>
</dbReference>
<evidence type="ECO:0000259" key="19">
    <source>
        <dbReference type="Pfam" id="PF22634"/>
    </source>
</evidence>
<reference evidence="20 21" key="1">
    <citation type="submission" date="2018-11" db="EMBL/GenBank/DDBJ databases">
        <authorList>
            <consortium name="Pathogen Informatics"/>
        </authorList>
    </citation>
    <scope>NUCLEOTIDE SEQUENCE [LARGE SCALE GENOMIC DNA]</scope>
</reference>
<dbReference type="OrthoDB" id="10060449at2759"/>
<dbReference type="GO" id="GO:0000166">
    <property type="term" value="F:nucleotide binding"/>
    <property type="evidence" value="ECO:0007669"/>
    <property type="project" value="InterPro"/>
</dbReference>
<dbReference type="PANTHER" id="PTHR10670:SF0">
    <property type="entry name" value="DNA POLYMERASE EPSILON CATALYTIC SUBUNIT A"/>
    <property type="match status" value="1"/>
</dbReference>
<dbReference type="InterPro" id="IPR043502">
    <property type="entry name" value="DNA/RNA_pol_sf"/>
</dbReference>
<organism evidence="20 21">
    <name type="scientific">Dibothriocephalus latus</name>
    <name type="common">Fish tapeworm</name>
    <name type="synonym">Diphyllobothrium latum</name>
    <dbReference type="NCBI Taxonomy" id="60516"/>
    <lineage>
        <taxon>Eukaryota</taxon>
        <taxon>Metazoa</taxon>
        <taxon>Spiralia</taxon>
        <taxon>Lophotrochozoa</taxon>
        <taxon>Platyhelminthes</taxon>
        <taxon>Cestoda</taxon>
        <taxon>Eucestoda</taxon>
        <taxon>Diphyllobothriidea</taxon>
        <taxon>Diphyllobothriidae</taxon>
        <taxon>Dibothriocephalus</taxon>
    </lineage>
</organism>
<dbReference type="SUPFAM" id="SSF53098">
    <property type="entry name" value="Ribonuclease H-like"/>
    <property type="match status" value="1"/>
</dbReference>
<evidence type="ECO:0000256" key="7">
    <source>
        <dbReference type="ARBA" id="ARBA00022723"/>
    </source>
</evidence>
<dbReference type="FunFam" id="3.30.420.10:FF:000010">
    <property type="entry name" value="DNA polymerase epsilon catalytic subunit"/>
    <property type="match status" value="1"/>
</dbReference>
<accession>A0A3P7NJ51</accession>
<keyword evidence="12 15" id="KW-0411">Iron-sulfur</keyword>
<evidence type="ECO:0000256" key="3">
    <source>
        <dbReference type="ARBA" id="ARBA00022485"/>
    </source>
</evidence>
<keyword evidence="21" id="KW-1185">Reference proteome</keyword>
<feature type="region of interest" description="Disordered" evidence="16">
    <location>
        <begin position="1"/>
        <end position="32"/>
    </location>
</feature>
<feature type="domain" description="DNA polymerase epsilon ,catalytic subunit A thumb" evidence="19">
    <location>
        <begin position="1017"/>
        <end position="1087"/>
    </location>
</feature>
<dbReference type="GO" id="GO:0051539">
    <property type="term" value="F:4 iron, 4 sulfur cluster binding"/>
    <property type="evidence" value="ECO:0007669"/>
    <property type="project" value="UniProtKB-KW"/>
</dbReference>
<comment type="cofactor">
    <cofactor evidence="15">
        <name>[4Fe-4S] cluster</name>
        <dbReference type="ChEBI" id="CHEBI:49883"/>
    </cofactor>
</comment>
<comment type="similarity">
    <text evidence="2 15">Belongs to the DNA polymerase type-B family.</text>
</comment>
<keyword evidence="3 15" id="KW-0004">4Fe-4S</keyword>
<dbReference type="AlphaFoldDB" id="A0A3P7NJ51"/>
<evidence type="ECO:0000256" key="4">
    <source>
        <dbReference type="ARBA" id="ARBA00022679"/>
    </source>
</evidence>
<dbReference type="GO" id="GO:0045004">
    <property type="term" value="P:DNA replication proofreading"/>
    <property type="evidence" value="ECO:0007669"/>
    <property type="project" value="TreeGrafter"/>
</dbReference>
<feature type="non-terminal residue" evidence="20">
    <location>
        <position position="1199"/>
    </location>
</feature>
<dbReference type="GO" id="GO:0000278">
    <property type="term" value="P:mitotic cell cycle"/>
    <property type="evidence" value="ECO:0007669"/>
    <property type="project" value="TreeGrafter"/>
</dbReference>
<evidence type="ECO:0000256" key="9">
    <source>
        <dbReference type="ARBA" id="ARBA00022833"/>
    </source>
</evidence>
<dbReference type="Gene3D" id="3.30.420.10">
    <property type="entry name" value="Ribonuclease H-like superfamily/Ribonuclease H"/>
    <property type="match status" value="1"/>
</dbReference>
<dbReference type="GO" id="GO:0008270">
    <property type="term" value="F:zinc ion binding"/>
    <property type="evidence" value="ECO:0007669"/>
    <property type="project" value="UniProtKB-KW"/>
</dbReference>
<dbReference type="InterPro" id="IPR036397">
    <property type="entry name" value="RNaseH_sf"/>
</dbReference>
<keyword evidence="9 15" id="KW-0862">Zinc</keyword>
<feature type="domain" description="DNA polymerase epsilon ,catalytic subunit A thumb" evidence="19">
    <location>
        <begin position="962"/>
        <end position="1016"/>
    </location>
</feature>
<evidence type="ECO:0000256" key="6">
    <source>
        <dbReference type="ARBA" id="ARBA00022705"/>
    </source>
</evidence>
<gene>
    <name evidence="20" type="ORF">DILT_LOCUS5260</name>
</gene>
<keyword evidence="10 15" id="KW-0239">DNA-directed DNA polymerase</keyword>
<evidence type="ECO:0000256" key="13">
    <source>
        <dbReference type="ARBA" id="ARBA00023125"/>
    </source>
</evidence>
<feature type="compositionally biased region" description="Polar residues" evidence="16">
    <location>
        <begin position="1141"/>
        <end position="1151"/>
    </location>
</feature>
<dbReference type="GO" id="GO:0003887">
    <property type="term" value="F:DNA-directed DNA polymerase activity"/>
    <property type="evidence" value="ECO:0007669"/>
    <property type="project" value="UniProtKB-KW"/>
</dbReference>
<keyword evidence="5 15" id="KW-0548">Nucleotidyltransferase</keyword>
<name>A0A3P7NJ51_DIBLA</name>
<dbReference type="EMBL" id="UYRU01047040">
    <property type="protein sequence ID" value="VDN09429.1"/>
    <property type="molecule type" value="Genomic_DNA"/>
</dbReference>
<dbReference type="GO" id="GO:0006297">
    <property type="term" value="P:nucleotide-excision repair, DNA gap filling"/>
    <property type="evidence" value="ECO:0007669"/>
    <property type="project" value="TreeGrafter"/>
</dbReference>
<evidence type="ECO:0000259" key="18">
    <source>
        <dbReference type="Pfam" id="PF03104"/>
    </source>
</evidence>
<dbReference type="InterPro" id="IPR029703">
    <property type="entry name" value="POL2"/>
</dbReference>
<protein>
    <recommendedName>
        <fullName evidence="15">DNA polymerase epsilon catalytic subunit</fullName>
        <ecNumber evidence="15">2.7.7.7</ecNumber>
    </recommendedName>
</protein>
<evidence type="ECO:0000256" key="5">
    <source>
        <dbReference type="ARBA" id="ARBA00022695"/>
    </source>
</evidence>
<keyword evidence="14 15" id="KW-0539">Nucleus</keyword>
<dbReference type="PANTHER" id="PTHR10670">
    <property type="entry name" value="DNA POLYMERASE EPSILON CATALYTIC SUBUNIT A"/>
    <property type="match status" value="1"/>
</dbReference>
<feature type="domain" description="DNA-directed DNA polymerase family B exonuclease" evidence="18">
    <location>
        <begin position="293"/>
        <end position="439"/>
    </location>
</feature>
<dbReference type="Pfam" id="PF03104">
    <property type="entry name" value="DNA_pol_B_exo1"/>
    <property type="match status" value="1"/>
</dbReference>
<keyword evidence="6 15" id="KW-0235">DNA replication</keyword>
<comment type="subcellular location">
    <subcellularLocation>
        <location evidence="1 15">Nucleus</location>
    </subcellularLocation>
</comment>
<dbReference type="Gene3D" id="3.90.1600.10">
    <property type="entry name" value="Palm domain of DNA polymerase"/>
    <property type="match status" value="1"/>
</dbReference>
<evidence type="ECO:0000259" key="17">
    <source>
        <dbReference type="Pfam" id="PF00136"/>
    </source>
</evidence>
<dbReference type="InterPro" id="IPR006134">
    <property type="entry name" value="DNA-dir_DNA_pol_B_multi_dom"/>
</dbReference>
<dbReference type="InterPro" id="IPR023211">
    <property type="entry name" value="DNA_pol_palm_dom_sf"/>
</dbReference>
<evidence type="ECO:0000256" key="8">
    <source>
        <dbReference type="ARBA" id="ARBA00022771"/>
    </source>
</evidence>
<evidence type="ECO:0000256" key="11">
    <source>
        <dbReference type="ARBA" id="ARBA00023004"/>
    </source>
</evidence>
<keyword evidence="11 15" id="KW-0408">Iron</keyword>
<dbReference type="InterPro" id="IPR006133">
    <property type="entry name" value="DNA-dir_DNA_pol_B_exonuc"/>
</dbReference>
<dbReference type="EC" id="2.7.7.7" evidence="15"/>
<dbReference type="Proteomes" id="UP000281553">
    <property type="component" value="Unassembled WGS sequence"/>
</dbReference>
<evidence type="ECO:0000313" key="20">
    <source>
        <dbReference type="EMBL" id="VDN09429.1"/>
    </source>
</evidence>
<feature type="compositionally biased region" description="Polar residues" evidence="16">
    <location>
        <begin position="22"/>
        <end position="32"/>
    </location>
</feature>
<proteinExistence type="inferred from homology"/>
<evidence type="ECO:0000256" key="12">
    <source>
        <dbReference type="ARBA" id="ARBA00023014"/>
    </source>
</evidence>
<evidence type="ECO:0000256" key="14">
    <source>
        <dbReference type="ARBA" id="ARBA00023242"/>
    </source>
</evidence>
<dbReference type="Pfam" id="PF22634">
    <property type="entry name" value="POL2_thumb"/>
    <property type="match status" value="2"/>
</dbReference>
<dbReference type="SMART" id="SM00486">
    <property type="entry name" value="POLBc"/>
    <property type="match status" value="1"/>
</dbReference>
<feature type="region of interest" description="Disordered" evidence="16">
    <location>
        <begin position="1140"/>
        <end position="1199"/>
    </location>
</feature>
<dbReference type="GO" id="GO:0003677">
    <property type="term" value="F:DNA binding"/>
    <property type="evidence" value="ECO:0007669"/>
    <property type="project" value="UniProtKB-KW"/>
</dbReference>
<sequence>MSRRSFGGRRQFSSRGRFGDPSNGSNSKNSFQLSEADKDAPLDIEITMSESNENRFRRAKANEIIDCKYGFENFSGPGEKLGWLINTHPTDILDESRNLVSAVDFYFLQADGSRFKVSRAFLPYFYVSVMGDRGVEAEVTTFLTRKYSGRIAKIDLIEKEDLDMPNHLVGIKARYLKLSFNSVDELTRVRREIASRVKANREIQSLKSSYTDMLGEHFADTTDASSGYSKTKMASKVTDALDYLSDIREYDVPYLMRVCIDLNIFAAHWYTVKCRPSQPPEFIKSEETVAWPEPIMMISYMIDGMGYLICNQEIIAEDVEDFEFTPRPEFPGHFRVYNVINEEALIRQFFDHILRVKPTIVVTYNGDNFDWPFLEARAAQYGLKMSDEIGFNREQSGPSVGRDPSAGDYLSRPAVHMDCFRWVKRDSYLPVGAQGLKAVAKAKLHYDPVEMDPELMCRMAREEPRTLANYSVSDAVATYYLYMKYVHPFVFALCTILPLNPDDVLRKGSGTLCEALLMVQAYEANVVFPHKKSGGSSSHDAPQGILGDSLNSYSFTDDNRLIDSETYVGGHVEALEAGVFRADIPVRFRLVPAALEKLRADARRCLCRAISTELDTKDPSVVESLIEKKNFEQVCAEVEQALSTLGTMPNRVECPVIVHLDVGAMYPNIILTNRLQPSAVAADASERCSGCHFYKPGVACQRFMSWNTGGRRAFHELSREEQATVEKKRLTDFCRRAYKRIHTTRMEERVAMVCQRENSFYVDTVRSFRDRRYKFKGLTKVRSLLFCMLLNCYFRRCTPTDNFTQKLLQVWKRKLDETSAAAAAGVGDPALVKEASSMVVLYDSLQLAHKCILNSFYGYVMRRGARWHSMEMAGIVCHTGANIITRARELVEQIGRSLELDTDGIWCMLPASFPQNLQFKLASGKKLSVSYPGAVLNQLVQDLFTNDQYHDLLDPARLTYTRNGELQLIKIFQSSVFEAFLHGKTLTEIYASVAKVADHWLDVLYSHGVGMPDSELQPEQAPVTERAIPLAIFQAEPSVKHHFLRKWLKDSSLGADVDIRSILDWNYYIERLGSAIMKIITIPAALQQVNNPVPRVPHPDWLLKRLAEKTDTCRQSKLTDLFAPAVASSRITVEIEDIGATGSTSHSTSVPRATHLASPPQQNMGGRKRSLVPALAKPTGPPPAWRESLGQPPTLNEDS</sequence>
<comment type="function">
    <text evidence="15">DNA polymerase II participates in chromosomal DNA replication.</text>
</comment>
<evidence type="ECO:0000256" key="1">
    <source>
        <dbReference type="ARBA" id="ARBA00004123"/>
    </source>
</evidence>
<dbReference type="GO" id="GO:0008310">
    <property type="term" value="F:single-stranded DNA 3'-5' DNA exonuclease activity"/>
    <property type="evidence" value="ECO:0007669"/>
    <property type="project" value="TreeGrafter"/>
</dbReference>
<dbReference type="InterPro" id="IPR012337">
    <property type="entry name" value="RNaseH-like_sf"/>
</dbReference>
<keyword evidence="7 15" id="KW-0479">Metal-binding</keyword>
<keyword evidence="8 15" id="KW-0863">Zinc-finger</keyword>
<comment type="catalytic activity">
    <reaction evidence="15">
        <text>DNA(n) + a 2'-deoxyribonucleoside 5'-triphosphate = DNA(n+1) + diphosphate</text>
        <dbReference type="Rhea" id="RHEA:22508"/>
        <dbReference type="Rhea" id="RHEA-COMP:17339"/>
        <dbReference type="Rhea" id="RHEA-COMP:17340"/>
        <dbReference type="ChEBI" id="CHEBI:33019"/>
        <dbReference type="ChEBI" id="CHEBI:61560"/>
        <dbReference type="ChEBI" id="CHEBI:173112"/>
        <dbReference type="EC" id="2.7.7.7"/>
    </reaction>
</comment>
<evidence type="ECO:0000256" key="10">
    <source>
        <dbReference type="ARBA" id="ARBA00022932"/>
    </source>
</evidence>
<keyword evidence="4 15" id="KW-0808">Transferase</keyword>
<feature type="domain" description="DNA-directed DNA polymerase family B multifunctional" evidence="17">
    <location>
        <begin position="838"/>
        <end position="896"/>
    </location>
</feature>
<dbReference type="SUPFAM" id="SSF56672">
    <property type="entry name" value="DNA/RNA polymerases"/>
    <property type="match status" value="1"/>
</dbReference>
<evidence type="ECO:0000256" key="15">
    <source>
        <dbReference type="RuleBase" id="RU365029"/>
    </source>
</evidence>
<evidence type="ECO:0000256" key="16">
    <source>
        <dbReference type="SAM" id="MobiDB-lite"/>
    </source>
</evidence>
<dbReference type="GO" id="GO:0006272">
    <property type="term" value="P:leading strand elongation"/>
    <property type="evidence" value="ECO:0007669"/>
    <property type="project" value="TreeGrafter"/>
</dbReference>
<dbReference type="InterPro" id="IPR055191">
    <property type="entry name" value="POL2_thumb"/>
</dbReference>
<dbReference type="GO" id="GO:0006287">
    <property type="term" value="P:base-excision repair, gap-filling"/>
    <property type="evidence" value="ECO:0007669"/>
    <property type="project" value="TreeGrafter"/>
</dbReference>
<keyword evidence="13 15" id="KW-0238">DNA-binding</keyword>
<evidence type="ECO:0000256" key="2">
    <source>
        <dbReference type="ARBA" id="ARBA00005755"/>
    </source>
</evidence>
<dbReference type="GO" id="GO:0008622">
    <property type="term" value="C:epsilon DNA polymerase complex"/>
    <property type="evidence" value="ECO:0007669"/>
    <property type="project" value="InterPro"/>
</dbReference>
<dbReference type="Pfam" id="PF00136">
    <property type="entry name" value="DNA_pol_B"/>
    <property type="match status" value="1"/>
</dbReference>
<dbReference type="InterPro" id="IPR006172">
    <property type="entry name" value="DNA-dir_DNA_pol_B"/>
</dbReference>